<dbReference type="Proteomes" id="UP001596353">
    <property type="component" value="Unassembled WGS sequence"/>
</dbReference>
<dbReference type="EMBL" id="JBHSWG010000001">
    <property type="protein sequence ID" value="MFC6760005.1"/>
    <property type="molecule type" value="Genomic_DNA"/>
</dbReference>
<dbReference type="PANTHER" id="PTHR11645:SF13">
    <property type="entry name" value="PYRROLINE-5-CARBOXYLATE REDUCTASE CATALYTIC N-TERMINAL DOMAIN-CONTAINING PROTEIN"/>
    <property type="match status" value="1"/>
</dbReference>
<dbReference type="Pfam" id="PF03807">
    <property type="entry name" value="F420_oxidored"/>
    <property type="match status" value="1"/>
</dbReference>
<feature type="domain" description="Pyrroline-5-carboxylate reductase catalytic N-terminal" evidence="2">
    <location>
        <begin position="2"/>
        <end position="91"/>
    </location>
</feature>
<dbReference type="InterPro" id="IPR028939">
    <property type="entry name" value="P5C_Rdtase_cat_N"/>
</dbReference>
<sequence>MRIGVIGCGKIASAAVRGIAADGHQITVSERSAAHANALAENLANVSIAGNQGVVDASDVIFLGLMAETAPEILGALTFRKDQRIITFMAGASLTEADAMVHPARSVAIMMPFPGIAEGGTPVMMQGDEALVGELFGARNSIFPLQTAGELSAYLCAQAVLSPVTRMLQDAADWLGDHVSDKTQGEAFLRALVTSNLSGLTSEALLEALNTQGGYNQRLRQHMEATGMAEALRQGLDDLAQPPAPE</sequence>
<keyword evidence="4" id="KW-1185">Reference proteome</keyword>
<proteinExistence type="inferred from homology"/>
<organism evidence="3 4">
    <name type="scientific">Sulfitobacter porphyrae</name>
    <dbReference type="NCBI Taxonomy" id="1246864"/>
    <lineage>
        <taxon>Bacteria</taxon>
        <taxon>Pseudomonadati</taxon>
        <taxon>Pseudomonadota</taxon>
        <taxon>Alphaproteobacteria</taxon>
        <taxon>Rhodobacterales</taxon>
        <taxon>Roseobacteraceae</taxon>
        <taxon>Sulfitobacter</taxon>
    </lineage>
</organism>
<dbReference type="SUPFAM" id="SSF51735">
    <property type="entry name" value="NAD(P)-binding Rossmann-fold domains"/>
    <property type="match status" value="1"/>
</dbReference>
<evidence type="ECO:0000256" key="1">
    <source>
        <dbReference type="ARBA" id="ARBA00005525"/>
    </source>
</evidence>
<dbReference type="PANTHER" id="PTHR11645">
    <property type="entry name" value="PYRROLINE-5-CARBOXYLATE REDUCTASE"/>
    <property type="match status" value="1"/>
</dbReference>
<accession>A0ABW2B2U0</accession>
<evidence type="ECO:0000259" key="2">
    <source>
        <dbReference type="Pfam" id="PF03807"/>
    </source>
</evidence>
<reference evidence="4" key="1">
    <citation type="journal article" date="2019" name="Int. J. Syst. Evol. Microbiol.">
        <title>The Global Catalogue of Microorganisms (GCM) 10K type strain sequencing project: providing services to taxonomists for standard genome sequencing and annotation.</title>
        <authorList>
            <consortium name="The Broad Institute Genomics Platform"/>
            <consortium name="The Broad Institute Genome Sequencing Center for Infectious Disease"/>
            <person name="Wu L."/>
            <person name="Ma J."/>
        </authorList>
    </citation>
    <scope>NUCLEOTIDE SEQUENCE [LARGE SCALE GENOMIC DNA]</scope>
    <source>
        <strain evidence="4">CCUG 66188</strain>
    </source>
</reference>
<comment type="caution">
    <text evidence="3">The sequence shown here is derived from an EMBL/GenBank/DDBJ whole genome shotgun (WGS) entry which is preliminary data.</text>
</comment>
<dbReference type="Gene3D" id="3.40.50.720">
    <property type="entry name" value="NAD(P)-binding Rossmann-like Domain"/>
    <property type="match status" value="1"/>
</dbReference>
<protein>
    <submittedName>
        <fullName evidence="3">NAD(P)-binding domain-containing protein</fullName>
    </submittedName>
</protein>
<evidence type="ECO:0000313" key="3">
    <source>
        <dbReference type="EMBL" id="MFC6760005.1"/>
    </source>
</evidence>
<name>A0ABW2B2U0_9RHOB</name>
<dbReference type="InterPro" id="IPR036291">
    <property type="entry name" value="NAD(P)-bd_dom_sf"/>
</dbReference>
<gene>
    <name evidence="3" type="ORF">ACFQFQ_11710</name>
</gene>
<evidence type="ECO:0000313" key="4">
    <source>
        <dbReference type="Proteomes" id="UP001596353"/>
    </source>
</evidence>
<comment type="similarity">
    <text evidence="1">Belongs to the pyrroline-5-carboxylate reductase family.</text>
</comment>